<feature type="transmembrane region" description="Helical" evidence="5">
    <location>
        <begin position="41"/>
        <end position="61"/>
    </location>
</feature>
<dbReference type="InterPro" id="IPR007318">
    <property type="entry name" value="Phopholipid_MeTrfase"/>
</dbReference>
<feature type="transmembrane region" description="Helical" evidence="5">
    <location>
        <begin position="73"/>
        <end position="93"/>
    </location>
</feature>
<accession>A0A2A5QQR8</accession>
<evidence type="ECO:0000256" key="2">
    <source>
        <dbReference type="ARBA" id="ARBA00022692"/>
    </source>
</evidence>
<dbReference type="GO" id="GO:0012505">
    <property type="term" value="C:endomembrane system"/>
    <property type="evidence" value="ECO:0007669"/>
    <property type="project" value="UniProtKB-SubCell"/>
</dbReference>
<protein>
    <submittedName>
        <fullName evidence="6">Uncharacterized protein</fullName>
    </submittedName>
</protein>
<dbReference type="EMBL" id="NXNI01000001">
    <property type="protein sequence ID" value="PCR89093.1"/>
    <property type="molecule type" value="Genomic_DNA"/>
</dbReference>
<name>A0A2A5QQR8_9EURY</name>
<sequence>MHRVFAAGLGAQVVLLVGIVGTVVSDSFSFWPPGDRDWRFWTYWTASTIFTGSVLTITILNSGTLAVPLWIRYLGGIVLAASVVFTAVSAYYIRTATLGLEGQLYTGGAYRYTRNPQYVGFIGIAVGLIATAAAKLLVPLLALCIVWLWIHPRPEEAWLAEQYGSEYEEYCEDVPRFVDERTFRRLLKDMGNQG</sequence>
<proteinExistence type="predicted"/>
<reference evidence="6 7" key="1">
    <citation type="submission" date="2017-09" db="EMBL/GenBank/DDBJ databases">
        <title>Genome sequences of Natrinema ejinorence JCM 13890T.</title>
        <authorList>
            <person name="Roh S.W."/>
            <person name="Kim Y.B."/>
            <person name="Kim J.Y."/>
        </authorList>
    </citation>
    <scope>NUCLEOTIDE SEQUENCE [LARGE SCALE GENOMIC DNA]</scope>
    <source>
        <strain evidence="6 7">JCM 13890</strain>
    </source>
</reference>
<evidence type="ECO:0000256" key="5">
    <source>
        <dbReference type="SAM" id="Phobius"/>
    </source>
</evidence>
<dbReference type="RefSeq" id="WP_097378044.1">
    <property type="nucleotide sequence ID" value="NZ_NXNI01000001.1"/>
</dbReference>
<evidence type="ECO:0000256" key="1">
    <source>
        <dbReference type="ARBA" id="ARBA00004127"/>
    </source>
</evidence>
<dbReference type="Proteomes" id="UP000219689">
    <property type="component" value="Unassembled WGS sequence"/>
</dbReference>
<dbReference type="Pfam" id="PF04191">
    <property type="entry name" value="PEMT"/>
    <property type="match status" value="1"/>
</dbReference>
<comment type="subcellular location">
    <subcellularLocation>
        <location evidence="1">Endomembrane system</location>
        <topology evidence="1">Multi-pass membrane protein</topology>
    </subcellularLocation>
</comment>
<keyword evidence="4 5" id="KW-0472">Membrane</keyword>
<dbReference type="Gene3D" id="1.20.120.1630">
    <property type="match status" value="1"/>
</dbReference>
<comment type="caution">
    <text evidence="6">The sequence shown here is derived from an EMBL/GenBank/DDBJ whole genome shotgun (WGS) entry which is preliminary data.</text>
</comment>
<organism evidence="6 7">
    <name type="scientific">Natrinema ejinorense</name>
    <dbReference type="NCBI Taxonomy" id="373386"/>
    <lineage>
        <taxon>Archaea</taxon>
        <taxon>Methanobacteriati</taxon>
        <taxon>Methanobacteriota</taxon>
        <taxon>Stenosarchaea group</taxon>
        <taxon>Halobacteria</taxon>
        <taxon>Halobacteriales</taxon>
        <taxon>Natrialbaceae</taxon>
        <taxon>Natrinema</taxon>
    </lineage>
</organism>
<evidence type="ECO:0000313" key="7">
    <source>
        <dbReference type="Proteomes" id="UP000219689"/>
    </source>
</evidence>
<evidence type="ECO:0000256" key="3">
    <source>
        <dbReference type="ARBA" id="ARBA00022989"/>
    </source>
</evidence>
<dbReference type="OrthoDB" id="148346at2157"/>
<dbReference type="AlphaFoldDB" id="A0A2A5QQR8"/>
<feature type="transmembrane region" description="Helical" evidence="5">
    <location>
        <begin position="118"/>
        <end position="150"/>
    </location>
</feature>
<evidence type="ECO:0000313" key="6">
    <source>
        <dbReference type="EMBL" id="PCR89093.1"/>
    </source>
</evidence>
<gene>
    <name evidence="6" type="ORF">CP557_00210</name>
</gene>
<keyword evidence="3 5" id="KW-1133">Transmembrane helix</keyword>
<keyword evidence="7" id="KW-1185">Reference proteome</keyword>
<evidence type="ECO:0000256" key="4">
    <source>
        <dbReference type="ARBA" id="ARBA00023136"/>
    </source>
</evidence>
<keyword evidence="2 5" id="KW-0812">Transmembrane</keyword>